<dbReference type="PANTHER" id="PTHR10334">
    <property type="entry name" value="CYSTEINE-RICH SECRETORY PROTEIN-RELATED"/>
    <property type="match status" value="1"/>
</dbReference>
<dbReference type="SUPFAM" id="SSF55797">
    <property type="entry name" value="PR-1-like"/>
    <property type="match status" value="1"/>
</dbReference>
<keyword evidence="3 7" id="KW-0732">Signal</keyword>
<dbReference type="AlphaFoldDB" id="A0AAV3QXW2"/>
<dbReference type="GO" id="GO:0005576">
    <property type="term" value="C:extracellular region"/>
    <property type="evidence" value="ECO:0007669"/>
    <property type="project" value="InterPro"/>
</dbReference>
<dbReference type="SMART" id="SM00198">
    <property type="entry name" value="SCP"/>
    <property type="match status" value="1"/>
</dbReference>
<evidence type="ECO:0000313" key="10">
    <source>
        <dbReference type="Proteomes" id="UP001454036"/>
    </source>
</evidence>
<protein>
    <submittedName>
        <fullName evidence="9">Defense/immunity protein</fullName>
    </submittedName>
</protein>
<feature type="chain" id="PRO_5043640777" evidence="7">
    <location>
        <begin position="25"/>
        <end position="190"/>
    </location>
</feature>
<dbReference type="InterPro" id="IPR018244">
    <property type="entry name" value="Allrgn_V5/Tpx1_CS"/>
</dbReference>
<feature type="domain" description="SCP" evidence="8">
    <location>
        <begin position="53"/>
        <end position="186"/>
    </location>
</feature>
<dbReference type="PROSITE" id="PS01009">
    <property type="entry name" value="CRISP_1"/>
    <property type="match status" value="1"/>
</dbReference>
<evidence type="ECO:0000313" key="9">
    <source>
        <dbReference type="EMBL" id="GAA0168146.1"/>
    </source>
</evidence>
<dbReference type="CDD" id="cd05381">
    <property type="entry name" value="CAP_PR-1"/>
    <property type="match status" value="1"/>
</dbReference>
<evidence type="ECO:0000256" key="2">
    <source>
        <dbReference type="ARBA" id="ARBA00009923"/>
    </source>
</evidence>
<evidence type="ECO:0000256" key="4">
    <source>
        <dbReference type="ARBA" id="ARBA00022821"/>
    </source>
</evidence>
<dbReference type="PRINTS" id="PR00838">
    <property type="entry name" value="V5ALLERGEN"/>
</dbReference>
<dbReference type="FunFam" id="3.40.33.10:FF:000006">
    <property type="entry name" value="Putative pathogenesis-related protein 1"/>
    <property type="match status" value="1"/>
</dbReference>
<dbReference type="Proteomes" id="UP001454036">
    <property type="component" value="Unassembled WGS sequence"/>
</dbReference>
<gene>
    <name evidence="9" type="ORF">LIER_40505</name>
</gene>
<evidence type="ECO:0000256" key="5">
    <source>
        <dbReference type="ARBA" id="ARBA00023157"/>
    </source>
</evidence>
<keyword evidence="5" id="KW-1015">Disulfide bond</keyword>
<dbReference type="EMBL" id="BAABME010023492">
    <property type="protein sequence ID" value="GAA0168146.1"/>
    <property type="molecule type" value="Genomic_DNA"/>
</dbReference>
<dbReference type="Pfam" id="PF00188">
    <property type="entry name" value="CAP"/>
    <property type="match status" value="1"/>
</dbReference>
<reference evidence="9 10" key="1">
    <citation type="submission" date="2024-01" db="EMBL/GenBank/DDBJ databases">
        <title>The complete chloroplast genome sequence of Lithospermum erythrorhizon: insights into the phylogenetic relationship among Boraginaceae species and the maternal lineages of purple gromwells.</title>
        <authorList>
            <person name="Okada T."/>
            <person name="Watanabe K."/>
        </authorList>
    </citation>
    <scope>NUCLEOTIDE SEQUENCE [LARGE SCALE GENOMIC DNA]</scope>
</reference>
<dbReference type="InterPro" id="IPR035940">
    <property type="entry name" value="CAP_sf"/>
</dbReference>
<dbReference type="Gene3D" id="3.40.33.10">
    <property type="entry name" value="CAP"/>
    <property type="match status" value="1"/>
</dbReference>
<feature type="signal peptide" evidence="7">
    <location>
        <begin position="1"/>
        <end position="24"/>
    </location>
</feature>
<evidence type="ECO:0000256" key="6">
    <source>
        <dbReference type="ARBA" id="ARBA00023265"/>
    </source>
</evidence>
<comment type="function">
    <text evidence="1">Probably involved in the defense reaction of plants against pathogens.</text>
</comment>
<dbReference type="InterPro" id="IPR001283">
    <property type="entry name" value="CRISP-related"/>
</dbReference>
<evidence type="ECO:0000259" key="8">
    <source>
        <dbReference type="SMART" id="SM00198"/>
    </source>
</evidence>
<dbReference type="InterPro" id="IPR002413">
    <property type="entry name" value="V5_allergen-like"/>
</dbReference>
<sequence>MRTLFPISTLLLLLLLHVLITTTATPTSTTTMITNATYPRIPTQDYKLRRRKSSAYKFMAPQNAARAALGLPPLIWDRKLARYARWWANQRRWDCALEHSNGPFGENVFWGSSTSFTPYDAARDWVEEKKYYNYGYNSCSFGEECGHYTQIVWRKSRRIGCAKAKCFLGRGVYMVCDYDPPGNYIGEKPY</sequence>
<organism evidence="9 10">
    <name type="scientific">Lithospermum erythrorhizon</name>
    <name type="common">Purple gromwell</name>
    <name type="synonym">Lithospermum officinale var. erythrorhizon</name>
    <dbReference type="NCBI Taxonomy" id="34254"/>
    <lineage>
        <taxon>Eukaryota</taxon>
        <taxon>Viridiplantae</taxon>
        <taxon>Streptophyta</taxon>
        <taxon>Embryophyta</taxon>
        <taxon>Tracheophyta</taxon>
        <taxon>Spermatophyta</taxon>
        <taxon>Magnoliopsida</taxon>
        <taxon>eudicotyledons</taxon>
        <taxon>Gunneridae</taxon>
        <taxon>Pentapetalae</taxon>
        <taxon>asterids</taxon>
        <taxon>lamiids</taxon>
        <taxon>Boraginales</taxon>
        <taxon>Boraginaceae</taxon>
        <taxon>Boraginoideae</taxon>
        <taxon>Lithospermeae</taxon>
        <taxon>Lithospermum</taxon>
    </lineage>
</organism>
<keyword evidence="10" id="KW-1185">Reference proteome</keyword>
<keyword evidence="6" id="KW-0568">Pathogenesis-related protein</keyword>
<accession>A0AAV3QXW2</accession>
<dbReference type="InterPro" id="IPR014044">
    <property type="entry name" value="CAP_dom"/>
</dbReference>
<dbReference type="GO" id="GO:0098542">
    <property type="term" value="P:defense response to other organism"/>
    <property type="evidence" value="ECO:0007669"/>
    <property type="project" value="UniProtKB-ARBA"/>
</dbReference>
<evidence type="ECO:0000256" key="3">
    <source>
        <dbReference type="ARBA" id="ARBA00022729"/>
    </source>
</evidence>
<keyword evidence="4" id="KW-0611">Plant defense</keyword>
<evidence type="ECO:0000256" key="1">
    <source>
        <dbReference type="ARBA" id="ARBA00003143"/>
    </source>
</evidence>
<comment type="caution">
    <text evidence="9">The sequence shown here is derived from an EMBL/GenBank/DDBJ whole genome shotgun (WGS) entry which is preliminary data.</text>
</comment>
<name>A0AAV3QXW2_LITER</name>
<evidence type="ECO:0000256" key="7">
    <source>
        <dbReference type="SAM" id="SignalP"/>
    </source>
</evidence>
<proteinExistence type="inferred from homology"/>
<comment type="similarity">
    <text evidence="2">Belongs to the CRISP family.</text>
</comment>
<dbReference type="PRINTS" id="PR00837">
    <property type="entry name" value="V5TPXLIKE"/>
</dbReference>